<evidence type="ECO:0000256" key="3">
    <source>
        <dbReference type="ARBA" id="ARBA00022763"/>
    </source>
</evidence>
<evidence type="ECO:0000259" key="12">
    <source>
        <dbReference type="SMART" id="SM00382"/>
    </source>
</evidence>
<keyword evidence="3 11" id="KW-0227">DNA damage</keyword>
<feature type="binding site" evidence="11">
    <location>
        <begin position="223"/>
        <end position="230"/>
    </location>
    <ligand>
        <name>ATP</name>
        <dbReference type="ChEBI" id="CHEBI:30616"/>
    </ligand>
</feature>
<comment type="catalytic activity">
    <reaction evidence="11">
        <text>ATP + H2O = ADP + phosphate + H(+)</text>
        <dbReference type="Rhea" id="RHEA:13065"/>
        <dbReference type="ChEBI" id="CHEBI:15377"/>
        <dbReference type="ChEBI" id="CHEBI:15378"/>
        <dbReference type="ChEBI" id="CHEBI:30616"/>
        <dbReference type="ChEBI" id="CHEBI:43474"/>
        <dbReference type="ChEBI" id="CHEBI:456216"/>
        <dbReference type="EC" id="5.6.2.3"/>
    </reaction>
</comment>
<sequence>MRKRLAELVTDRELRPIDAQFALFIGSYDANPAVVLAAALVSRALGHGHVCLPLDRLAQMTRDAPGLTAWLGELPSLTGSLVSSPVVGPGAPLRLELGRLYLARYWQYEQTVAGWLLQPNSAPRPEVGEPLNSLFARDYRGLFQRLAQVRGPGFDGRSWLADQLDIVRSASLDWPAILTLLLAADNDQVLHELDRLVPESACLNWQKQAVATALAGRFAVISGGPGTGKTTTVTRLLGLLVSTADRPPLIRLVAPTGKAAARLSESIGAARHSLDLPPEVIAAIPDQAGTLHRLLGVIPGRRRFRHHRDNPLHLDVLVVDEASMVDLPLMACLLDALPPHARLILLGDRDQLASVEAGAVLGDICAFAEQGISPKHGWWLQRVTGQDLSAWMTAEGSPLRDQLCLLRKSYRFDAGSGIGRLAAAVNGGQVAVLRQTLAMDFQDIAQHGLAGEGYGQLLHLCLQGYRPYLEAIRAGRPPVEVLKLFGRFQLLVALREGPLGVAGLNEAIVAGLVKQGLIGRQEWFAGRPVMVMENDHAQGLYNGDIGIVLADAAGELRVWFQLPDGALKGFRPSRLPAHETVYAMTIHKSQGSEFAHTVLVLPTELNPILTRELVYTGITRAKSRLDLFVEPGILERAIVRRIERASGLQARLALPR</sequence>
<evidence type="ECO:0000313" key="14">
    <source>
        <dbReference type="Proteomes" id="UP001500795"/>
    </source>
</evidence>
<evidence type="ECO:0000256" key="8">
    <source>
        <dbReference type="ARBA" id="ARBA00023125"/>
    </source>
</evidence>
<dbReference type="PANTHER" id="PTHR43788:SF6">
    <property type="entry name" value="DNA HELICASE B"/>
    <property type="match status" value="1"/>
</dbReference>
<accession>A0ABP6WIE0</accession>
<evidence type="ECO:0000256" key="2">
    <source>
        <dbReference type="ARBA" id="ARBA00022741"/>
    </source>
</evidence>
<dbReference type="SUPFAM" id="SSF52540">
    <property type="entry name" value="P-loop containing nucleoside triphosphate hydrolases"/>
    <property type="match status" value="2"/>
</dbReference>
<keyword evidence="1 11" id="KW-0540">Nuclease</keyword>
<keyword evidence="2 11" id="KW-0547">Nucleotide-binding</keyword>
<dbReference type="InterPro" id="IPR027417">
    <property type="entry name" value="P-loop_NTPase"/>
</dbReference>
<comment type="function">
    <text evidence="11">A helicase/nuclease that prepares dsDNA breaks (DSB) for recombinational DNA repair. Binds to DSBs and unwinds DNA via a highly rapid and processive ATP-dependent bidirectional helicase activity. Unwinds dsDNA until it encounters a Chi (crossover hotspot instigator) sequence from the 3' direction. Cuts ssDNA a few nucleotides 3' to the Chi site. The properties and activities of the enzyme are changed at Chi. The Chi-altered holoenzyme produces a long 3'-ssDNA overhang and facilitates RecA-binding to the ssDNA for homologous DNA recombination and repair. Holoenzyme degrades any linearized DNA that is unable to undergo homologous recombination. In the holoenzyme this subunit has ssDNA-dependent ATPase and 5'-3' helicase activity. When added to pre-assembled RecBC greatly stimulates nuclease activity and augments holoenzyme processivity. Negatively regulates the RecA-loading ability of RecBCD.</text>
</comment>
<organism evidence="13 14">
    <name type="scientific">Zobellella aerophila</name>
    <dbReference type="NCBI Taxonomy" id="870480"/>
    <lineage>
        <taxon>Bacteria</taxon>
        <taxon>Pseudomonadati</taxon>
        <taxon>Pseudomonadota</taxon>
        <taxon>Gammaproteobacteria</taxon>
        <taxon>Aeromonadales</taxon>
        <taxon>Aeromonadaceae</taxon>
        <taxon>Zobellella</taxon>
    </lineage>
</organism>
<dbReference type="EMBL" id="BAABCX010000009">
    <property type="protein sequence ID" value="GAA3551992.1"/>
    <property type="molecule type" value="Genomic_DNA"/>
</dbReference>
<comment type="subunit">
    <text evidence="11">Heterotrimer of RecB, RecC and RecD. All subunits contribute to DNA-binding.</text>
</comment>
<evidence type="ECO:0000256" key="1">
    <source>
        <dbReference type="ARBA" id="ARBA00022722"/>
    </source>
</evidence>
<dbReference type="NCBIfam" id="TIGR01447">
    <property type="entry name" value="recD"/>
    <property type="match status" value="1"/>
</dbReference>
<evidence type="ECO:0000256" key="4">
    <source>
        <dbReference type="ARBA" id="ARBA00022801"/>
    </source>
</evidence>
<evidence type="ECO:0000256" key="11">
    <source>
        <dbReference type="HAMAP-Rule" id="MF_01487"/>
    </source>
</evidence>
<keyword evidence="14" id="KW-1185">Reference proteome</keyword>
<evidence type="ECO:0000256" key="9">
    <source>
        <dbReference type="ARBA" id="ARBA00023204"/>
    </source>
</evidence>
<reference evidence="14" key="1">
    <citation type="journal article" date="2019" name="Int. J. Syst. Evol. Microbiol.">
        <title>The Global Catalogue of Microorganisms (GCM) 10K type strain sequencing project: providing services to taxonomists for standard genome sequencing and annotation.</title>
        <authorList>
            <consortium name="The Broad Institute Genomics Platform"/>
            <consortium name="The Broad Institute Genome Sequencing Center for Infectious Disease"/>
            <person name="Wu L."/>
            <person name="Ma J."/>
        </authorList>
    </citation>
    <scope>NUCLEOTIDE SEQUENCE [LARGE SCALE GENOMIC DNA]</scope>
    <source>
        <strain evidence="14">JCM 17110</strain>
    </source>
</reference>
<dbReference type="InterPro" id="IPR049550">
    <property type="entry name" value="RecD_N"/>
</dbReference>
<dbReference type="Gene3D" id="3.40.50.300">
    <property type="entry name" value="P-loop containing nucleotide triphosphate hydrolases"/>
    <property type="match status" value="3"/>
</dbReference>
<dbReference type="InterPro" id="IPR006344">
    <property type="entry name" value="RecD"/>
</dbReference>
<dbReference type="SMART" id="SM00382">
    <property type="entry name" value="AAA"/>
    <property type="match status" value="1"/>
</dbReference>
<keyword evidence="4 11" id="KW-0378">Hydrolase</keyword>
<keyword evidence="5 11" id="KW-0347">Helicase</keyword>
<evidence type="ECO:0000313" key="13">
    <source>
        <dbReference type="EMBL" id="GAA3551992.1"/>
    </source>
</evidence>
<dbReference type="RefSeq" id="WP_344960183.1">
    <property type="nucleotide sequence ID" value="NZ_BAABCX010000009.1"/>
</dbReference>
<keyword evidence="6 11" id="KW-0269">Exonuclease</keyword>
<dbReference type="HAMAP" id="MF_01487">
    <property type="entry name" value="RecD"/>
    <property type="match status" value="1"/>
</dbReference>
<dbReference type="Pfam" id="PF13538">
    <property type="entry name" value="UvrD_C_2"/>
    <property type="match status" value="1"/>
</dbReference>
<gene>
    <name evidence="11 13" type="primary">recD</name>
    <name evidence="13" type="ORF">GCM10022394_35340</name>
</gene>
<keyword evidence="7 11" id="KW-0067">ATP-binding</keyword>
<dbReference type="Pfam" id="PF21185">
    <property type="entry name" value="RecD_N"/>
    <property type="match status" value="1"/>
</dbReference>
<evidence type="ECO:0000256" key="5">
    <source>
        <dbReference type="ARBA" id="ARBA00022806"/>
    </source>
</evidence>
<dbReference type="Gene3D" id="1.10.10.1020">
    <property type="entry name" value="RecBCD complex, subunit RecD, N-terminal domain"/>
    <property type="match status" value="1"/>
</dbReference>
<comment type="miscellaneous">
    <text evidence="11">In the RecBCD complex, RecB has a slow 3'-5' helicase, an exonuclease activity and loads RecA onto ssDNA, RecD has a fast 5'-3' helicase activity, while RecC stimulates the ATPase and processivity of the RecB helicase and contributes to recognition of the Chi site.</text>
</comment>
<comment type="similarity">
    <text evidence="11">Belongs to the RecD family.</text>
</comment>
<evidence type="ECO:0000256" key="10">
    <source>
        <dbReference type="ARBA" id="ARBA00023235"/>
    </source>
</evidence>
<dbReference type="Pfam" id="PF13245">
    <property type="entry name" value="AAA_19"/>
    <property type="match status" value="1"/>
</dbReference>
<keyword evidence="8 11" id="KW-0238">DNA-binding</keyword>
<dbReference type="CDD" id="cd18809">
    <property type="entry name" value="SF1_C_RecD"/>
    <property type="match status" value="1"/>
</dbReference>
<protein>
    <recommendedName>
        <fullName evidence="11">RecBCD enzyme subunit RecD</fullName>
        <ecNumber evidence="11">5.6.2.3</ecNumber>
    </recommendedName>
    <alternativeName>
        <fullName evidence="11">DNA 5'-3' helicase subunit RecD</fullName>
    </alternativeName>
    <alternativeName>
        <fullName evidence="11">Exonuclease V subunit RecD</fullName>
        <shortName evidence="11">ExoV subunit RecD</shortName>
    </alternativeName>
    <alternativeName>
        <fullName evidence="11">Helicase/nuclease RecBCD subunit RecD</fullName>
    </alternativeName>
</protein>
<name>A0ABP6WIE0_9GAMM</name>
<dbReference type="InterPro" id="IPR003593">
    <property type="entry name" value="AAA+_ATPase"/>
</dbReference>
<dbReference type="CDD" id="cd17933">
    <property type="entry name" value="DEXSc_RecD-like"/>
    <property type="match status" value="1"/>
</dbReference>
<dbReference type="NCBIfam" id="NF008127">
    <property type="entry name" value="PRK10875.1"/>
    <property type="match status" value="1"/>
</dbReference>
<proteinExistence type="inferred from homology"/>
<dbReference type="Proteomes" id="UP001500795">
    <property type="component" value="Unassembled WGS sequence"/>
</dbReference>
<dbReference type="InterPro" id="IPR027785">
    <property type="entry name" value="UvrD-like_helicase_C"/>
</dbReference>
<comment type="caution">
    <text evidence="13">The sequence shown here is derived from an EMBL/GenBank/DDBJ whole genome shotgun (WGS) entry which is preliminary data.</text>
</comment>
<evidence type="ECO:0000256" key="6">
    <source>
        <dbReference type="ARBA" id="ARBA00022839"/>
    </source>
</evidence>
<evidence type="ECO:0000256" key="7">
    <source>
        <dbReference type="ARBA" id="ARBA00022840"/>
    </source>
</evidence>
<keyword evidence="10 11" id="KW-0413">Isomerase</keyword>
<dbReference type="PANTHER" id="PTHR43788">
    <property type="entry name" value="DNA2/NAM7 HELICASE FAMILY MEMBER"/>
    <property type="match status" value="1"/>
</dbReference>
<dbReference type="InterPro" id="IPR050534">
    <property type="entry name" value="Coronavir_polyprotein_1ab"/>
</dbReference>
<feature type="domain" description="AAA+ ATPase" evidence="12">
    <location>
        <begin position="215"/>
        <end position="376"/>
    </location>
</feature>
<keyword evidence="9 11" id="KW-0234">DNA repair</keyword>
<dbReference type="InterPro" id="IPR041851">
    <property type="entry name" value="RecD_N_sf"/>
</dbReference>
<dbReference type="EC" id="5.6.2.3" evidence="11"/>